<dbReference type="InterPro" id="IPR042099">
    <property type="entry name" value="ANL_N_sf"/>
</dbReference>
<evidence type="ECO:0000259" key="4">
    <source>
        <dbReference type="Pfam" id="PF13193"/>
    </source>
</evidence>
<dbReference type="Pfam" id="PF13193">
    <property type="entry name" value="AMP-binding_C"/>
    <property type="match status" value="1"/>
</dbReference>
<dbReference type="AlphaFoldDB" id="Q0REF2"/>
<keyword evidence="2 5" id="KW-0436">Ligase</keyword>
<dbReference type="Pfam" id="PF00501">
    <property type="entry name" value="AMP-binding"/>
    <property type="match status" value="1"/>
</dbReference>
<dbReference type="HOGENOM" id="CLU_000022_59_0_11"/>
<dbReference type="GO" id="GO:0006631">
    <property type="term" value="P:fatty acid metabolic process"/>
    <property type="evidence" value="ECO:0007669"/>
    <property type="project" value="TreeGrafter"/>
</dbReference>
<dbReference type="InterPro" id="IPR045851">
    <property type="entry name" value="AMP-bd_C_sf"/>
</dbReference>
<accession>Q0REF2</accession>
<reference evidence="5 6" key="1">
    <citation type="journal article" date="2007" name="Genome Res.">
        <title>Genome characteristics of facultatively symbiotic Frankia sp. strains reflect host range and host plant biogeography.</title>
        <authorList>
            <person name="Normand P."/>
            <person name="Lapierre P."/>
            <person name="Tisa L.S."/>
            <person name="Gogarten J.P."/>
            <person name="Alloisio N."/>
            <person name="Bagnarol E."/>
            <person name="Bassi C.A."/>
            <person name="Berry A.M."/>
            <person name="Bickhart D.M."/>
            <person name="Choisne N."/>
            <person name="Couloux A."/>
            <person name="Cournoyer B."/>
            <person name="Cruveiller S."/>
            <person name="Daubin V."/>
            <person name="Demange N."/>
            <person name="Francino M.P."/>
            <person name="Goltsman E."/>
            <person name="Huang Y."/>
            <person name="Kopp O.R."/>
            <person name="Labarre L."/>
            <person name="Lapidus A."/>
            <person name="Lavire C."/>
            <person name="Marechal J."/>
            <person name="Martinez M."/>
            <person name="Mastronunzio J.E."/>
            <person name="Mullin B.C."/>
            <person name="Niemann J."/>
            <person name="Pujic P."/>
            <person name="Rawnsley T."/>
            <person name="Rouy Z."/>
            <person name="Schenowitz C."/>
            <person name="Sellstedt A."/>
            <person name="Tavares F."/>
            <person name="Tomkins J.P."/>
            <person name="Vallenet D."/>
            <person name="Valverde C."/>
            <person name="Wall L.G."/>
            <person name="Wang Y."/>
            <person name="Medigue C."/>
            <person name="Benson D.R."/>
        </authorList>
    </citation>
    <scope>NUCLEOTIDE SEQUENCE [LARGE SCALE GENOMIC DNA]</scope>
    <source>
        <strain evidence="6">DSM 45986 / CECT 9034 / ACN14a</strain>
    </source>
</reference>
<protein>
    <submittedName>
        <fullName evidence="5">Acyl-CoA ligase</fullName>
        <ecNumber evidence="5">6.2.1.-</ecNumber>
    </submittedName>
</protein>
<feature type="domain" description="AMP-dependent synthetase/ligase" evidence="3">
    <location>
        <begin position="28"/>
        <end position="381"/>
    </location>
</feature>
<proteinExistence type="inferred from homology"/>
<dbReference type="PANTHER" id="PTHR43201:SF5">
    <property type="entry name" value="MEDIUM-CHAIN ACYL-COA LIGASE ACSF2, MITOCHONDRIAL"/>
    <property type="match status" value="1"/>
</dbReference>
<dbReference type="PROSITE" id="PS00455">
    <property type="entry name" value="AMP_BINDING"/>
    <property type="match status" value="1"/>
</dbReference>
<dbReference type="EMBL" id="CT573213">
    <property type="protein sequence ID" value="CAJ64158.1"/>
    <property type="molecule type" value="Genomic_DNA"/>
</dbReference>
<dbReference type="InterPro" id="IPR025110">
    <property type="entry name" value="AMP-bd_C"/>
</dbReference>
<evidence type="ECO:0000256" key="1">
    <source>
        <dbReference type="ARBA" id="ARBA00006432"/>
    </source>
</evidence>
<dbReference type="eggNOG" id="COG0318">
    <property type="taxonomic scope" value="Bacteria"/>
</dbReference>
<dbReference type="PANTHER" id="PTHR43201">
    <property type="entry name" value="ACYL-COA SYNTHETASE"/>
    <property type="match status" value="1"/>
</dbReference>
<dbReference type="Gene3D" id="3.40.50.12780">
    <property type="entry name" value="N-terminal domain of ligase-like"/>
    <property type="match status" value="1"/>
</dbReference>
<feature type="domain" description="AMP-binding enzyme C-terminal" evidence="4">
    <location>
        <begin position="444"/>
        <end position="522"/>
    </location>
</feature>
<dbReference type="EC" id="6.2.1.-" evidence="5"/>
<dbReference type="GO" id="GO:0031956">
    <property type="term" value="F:medium-chain fatty acid-CoA ligase activity"/>
    <property type="evidence" value="ECO:0007669"/>
    <property type="project" value="TreeGrafter"/>
</dbReference>
<dbReference type="SUPFAM" id="SSF56801">
    <property type="entry name" value="Acetyl-CoA synthetase-like"/>
    <property type="match status" value="1"/>
</dbReference>
<dbReference type="KEGG" id="fal:FRAAL5525"/>
<evidence type="ECO:0000313" key="5">
    <source>
        <dbReference type="EMBL" id="CAJ64158.1"/>
    </source>
</evidence>
<gene>
    <name evidence="5" type="ordered locus">FRAAL5525</name>
</gene>
<keyword evidence="6" id="KW-1185">Reference proteome</keyword>
<dbReference type="Gene3D" id="3.30.300.30">
    <property type="match status" value="1"/>
</dbReference>
<name>Q0REF2_FRAAA</name>
<evidence type="ECO:0000256" key="2">
    <source>
        <dbReference type="ARBA" id="ARBA00022598"/>
    </source>
</evidence>
<sequence>MMAATFGSARTATPHRHQGERMYPGVFAEQSPHKPAVIVAGTGAVLTYGELEDASSRLARRLHEVGLRRGDHLALLTDNDPRAFEVFWAALRSGLYITAVNRHLVADEVAYIIDDCGARGLVVSAALLDVAEQIVEATPRVGIRLVYGADAGASSTYGSYDEALASVPPGPLSHQPCGTDMLYSSGTTGRPKGIRDDLPEREVHEPGDPLVTLFGSMYDFGPDTVYLSPAPIYHAAPLRFGGWVHRHGGTVVLMDRFDAEGALAAIEHHRITHSQWVPTMFVRMLKLAPAVREKYDLSSHRVAVHAAAPCPPEVKRAMIDWWGSIIYEYYSSTEKAGATFITTEEWLRKPGSVGRPGMGIVRICGDDGAELPTGQVGTIFFERDVPAFEYHNDPAKTAAARHPDHPTWSTTGDVGYLDEDGYLFLTDRRAFTIISGGVNIYPQEIEDSLTLHPKVLDVAVIGLPDEEMGERVVAVVQPAPAAVPGPELAAELLDFLRPRLAGFKIPRTVDFVDDLPRTPTGKLVKRQLRDQYLNTV</sequence>
<organism evidence="5 6">
    <name type="scientific">Frankia alni (strain DSM 45986 / CECT 9034 / ACN14a)</name>
    <dbReference type="NCBI Taxonomy" id="326424"/>
    <lineage>
        <taxon>Bacteria</taxon>
        <taxon>Bacillati</taxon>
        <taxon>Actinomycetota</taxon>
        <taxon>Actinomycetes</taxon>
        <taxon>Frankiales</taxon>
        <taxon>Frankiaceae</taxon>
        <taxon>Frankia</taxon>
    </lineage>
</organism>
<evidence type="ECO:0000313" key="6">
    <source>
        <dbReference type="Proteomes" id="UP000000657"/>
    </source>
</evidence>
<dbReference type="STRING" id="326424.FRAAL5525"/>
<dbReference type="InterPro" id="IPR000873">
    <property type="entry name" value="AMP-dep_synth/lig_dom"/>
</dbReference>
<comment type="similarity">
    <text evidence="1">Belongs to the ATP-dependent AMP-binding enzyme family.</text>
</comment>
<dbReference type="InterPro" id="IPR020845">
    <property type="entry name" value="AMP-binding_CS"/>
</dbReference>
<evidence type="ECO:0000259" key="3">
    <source>
        <dbReference type="Pfam" id="PF00501"/>
    </source>
</evidence>
<dbReference type="Proteomes" id="UP000000657">
    <property type="component" value="Chromosome"/>
</dbReference>